<evidence type="ECO:0000259" key="1">
    <source>
        <dbReference type="Pfam" id="PF09012"/>
    </source>
</evidence>
<organism evidence="2 3">
    <name type="scientific">Thalassotalea litorea</name>
    <dbReference type="NCBI Taxonomy" id="2020715"/>
    <lineage>
        <taxon>Bacteria</taxon>
        <taxon>Pseudomonadati</taxon>
        <taxon>Pseudomonadota</taxon>
        <taxon>Gammaproteobacteria</taxon>
        <taxon>Alteromonadales</taxon>
        <taxon>Colwelliaceae</taxon>
        <taxon>Thalassotalea</taxon>
    </lineage>
</organism>
<dbReference type="EMBL" id="VCBC01000012">
    <property type="protein sequence ID" value="TLU64103.1"/>
    <property type="molecule type" value="Genomic_DNA"/>
</dbReference>
<reference evidence="2 3" key="1">
    <citation type="submission" date="2019-05" db="EMBL/GenBank/DDBJ databases">
        <title>Genome sequences of Thalassotalea litorea 1K03283.</title>
        <authorList>
            <person name="Zhang D."/>
        </authorList>
    </citation>
    <scope>NUCLEOTIDE SEQUENCE [LARGE SCALE GENOMIC DNA]</scope>
    <source>
        <strain evidence="2 3">MCCC 1K03283</strain>
    </source>
</reference>
<dbReference type="Gene3D" id="1.10.10.10">
    <property type="entry name" value="Winged helix-like DNA-binding domain superfamily/Winged helix DNA-binding domain"/>
    <property type="match status" value="1"/>
</dbReference>
<sequence length="84" mass="8927">MLNQIQALLATNQVMTEQALVNQLKVSVDALAPMLTLLYKRGKIEPITGGDCTGGCGCVNAKISAWQLCAPDNKPLGISVISRQ</sequence>
<dbReference type="SUPFAM" id="SSF46785">
    <property type="entry name" value="Winged helix' DNA-binding domain"/>
    <property type="match status" value="1"/>
</dbReference>
<keyword evidence="3" id="KW-1185">Reference proteome</keyword>
<accession>A0A5R9II21</accession>
<evidence type="ECO:0000313" key="3">
    <source>
        <dbReference type="Proteomes" id="UP000307790"/>
    </source>
</evidence>
<dbReference type="Proteomes" id="UP000307790">
    <property type="component" value="Unassembled WGS sequence"/>
</dbReference>
<dbReference type="InterPro" id="IPR036390">
    <property type="entry name" value="WH_DNA-bd_sf"/>
</dbReference>
<name>A0A5R9II21_9GAMM</name>
<evidence type="ECO:0000313" key="2">
    <source>
        <dbReference type="EMBL" id="TLU64103.1"/>
    </source>
</evidence>
<dbReference type="RefSeq" id="WP_138320386.1">
    <property type="nucleotide sequence ID" value="NZ_VCBC01000012.1"/>
</dbReference>
<proteinExistence type="predicted"/>
<feature type="domain" description="Transcriptional regulator HTH-type FeoC" evidence="1">
    <location>
        <begin position="1"/>
        <end position="63"/>
    </location>
</feature>
<dbReference type="InterPro" id="IPR015102">
    <property type="entry name" value="Tscrpt_reg_HTH_FeoC"/>
</dbReference>
<gene>
    <name evidence="2" type="ORF">FE810_12385</name>
</gene>
<dbReference type="InterPro" id="IPR036388">
    <property type="entry name" value="WH-like_DNA-bd_sf"/>
</dbReference>
<comment type="caution">
    <text evidence="2">The sequence shown here is derived from an EMBL/GenBank/DDBJ whole genome shotgun (WGS) entry which is preliminary data.</text>
</comment>
<protein>
    <recommendedName>
        <fullName evidence="1">Transcriptional regulator HTH-type FeoC domain-containing protein</fullName>
    </recommendedName>
</protein>
<dbReference type="AlphaFoldDB" id="A0A5R9II21"/>
<dbReference type="Pfam" id="PF09012">
    <property type="entry name" value="FeoC"/>
    <property type="match status" value="1"/>
</dbReference>